<dbReference type="SMART" id="SM00420">
    <property type="entry name" value="HTH_DEOR"/>
    <property type="match status" value="1"/>
</dbReference>
<dbReference type="Proteomes" id="UP001314681">
    <property type="component" value="Unassembled WGS sequence"/>
</dbReference>
<dbReference type="PROSITE" id="PS51000">
    <property type="entry name" value="HTH_DEOR_2"/>
    <property type="match status" value="1"/>
</dbReference>
<evidence type="ECO:0000256" key="2">
    <source>
        <dbReference type="ARBA" id="ARBA00023163"/>
    </source>
</evidence>
<dbReference type="InterPro" id="IPR051534">
    <property type="entry name" value="CBASS_pafABC_assoc_protein"/>
</dbReference>
<dbReference type="InterPro" id="IPR013196">
    <property type="entry name" value="HTH_11"/>
</dbReference>
<evidence type="ECO:0000313" key="4">
    <source>
        <dbReference type="EMBL" id="MBU9726871.1"/>
    </source>
</evidence>
<dbReference type="PANTHER" id="PTHR34580">
    <property type="match status" value="1"/>
</dbReference>
<dbReference type="InterPro" id="IPR001034">
    <property type="entry name" value="DeoR_HTH"/>
</dbReference>
<comment type="caution">
    <text evidence="4">The sequence shown here is derived from an EMBL/GenBank/DDBJ whole genome shotgun (WGS) entry which is preliminary data.</text>
</comment>
<sequence length="315" mass="37352">MKIDRLIGIITVLLQKDKITAPQLAERFEVSRRTINRDIEDLCKAGIPLVTTQGYGGGISIAEGYKLDKTLFTQEEIQTILAGLKGIDSVSKTSYLTKLAEKLSGREHRIASDDMILIDLASHYQGPLTQKIDTMKQAIRGHHLISFRYFYEKGEQQRTIEPYHLVFQWSSWYVFGYCLKRQAYRLFKLNRLWDLELEPEQFAVREVPKEELDFKDFYKADPIRLKAVFENEEKHRLIEEYGIDCYTVDENNRLLFEWDFVSYDNMREWIFSFGDRVRVLEPEELYEDRKRQAGHILEMERGRIWRNRFGERAAR</sequence>
<dbReference type="InterPro" id="IPR036388">
    <property type="entry name" value="WH-like_DNA-bd_sf"/>
</dbReference>
<dbReference type="EMBL" id="JAHQCX010000008">
    <property type="protein sequence ID" value="MBU9726871.1"/>
    <property type="molecule type" value="Genomic_DNA"/>
</dbReference>
<name>A0ABS6K8M7_9FIRM</name>
<keyword evidence="1" id="KW-0805">Transcription regulation</keyword>
<reference evidence="4 5" key="1">
    <citation type="submission" date="2021-06" db="EMBL/GenBank/DDBJ databases">
        <title>Description of novel taxa of the family Lachnospiraceae.</title>
        <authorList>
            <person name="Chaplin A.V."/>
            <person name="Sokolova S.R."/>
            <person name="Pikina A.P."/>
            <person name="Korzhanova M."/>
            <person name="Belova V."/>
            <person name="Korostin D."/>
            <person name="Efimov B.A."/>
        </authorList>
    </citation>
    <scope>NUCLEOTIDE SEQUENCE [LARGE SCALE GENOMIC DNA]</scope>
    <source>
        <strain evidence="4 5">ASD4241</strain>
    </source>
</reference>
<dbReference type="SUPFAM" id="SSF46785">
    <property type="entry name" value="Winged helix' DNA-binding domain"/>
    <property type="match status" value="1"/>
</dbReference>
<evidence type="ECO:0000313" key="5">
    <source>
        <dbReference type="Proteomes" id="UP001314681"/>
    </source>
</evidence>
<dbReference type="InterPro" id="IPR028349">
    <property type="entry name" value="PafC-like"/>
</dbReference>
<dbReference type="InterPro" id="IPR026881">
    <property type="entry name" value="WYL_dom"/>
</dbReference>
<dbReference type="Pfam" id="PF25583">
    <property type="entry name" value="WCX"/>
    <property type="match status" value="1"/>
</dbReference>
<evidence type="ECO:0000259" key="3">
    <source>
        <dbReference type="PROSITE" id="PS51000"/>
    </source>
</evidence>
<dbReference type="InterPro" id="IPR036390">
    <property type="entry name" value="WH_DNA-bd_sf"/>
</dbReference>
<organism evidence="4 5">
    <name type="scientific">Diplocloster modestus</name>
    <dbReference type="NCBI Taxonomy" id="2850322"/>
    <lineage>
        <taxon>Bacteria</taxon>
        <taxon>Bacillati</taxon>
        <taxon>Bacillota</taxon>
        <taxon>Clostridia</taxon>
        <taxon>Lachnospirales</taxon>
        <taxon>Lachnospiraceae</taxon>
        <taxon>Diplocloster</taxon>
    </lineage>
</organism>
<proteinExistence type="predicted"/>
<dbReference type="RefSeq" id="WP_158354215.1">
    <property type="nucleotide sequence ID" value="NZ_JAHQCX010000008.1"/>
</dbReference>
<keyword evidence="2" id="KW-0804">Transcription</keyword>
<gene>
    <name evidence="4" type="ORF">KTH90_12685</name>
</gene>
<dbReference type="PIRSF" id="PIRSF016838">
    <property type="entry name" value="PafC"/>
    <property type="match status" value="1"/>
</dbReference>
<evidence type="ECO:0000256" key="1">
    <source>
        <dbReference type="ARBA" id="ARBA00023015"/>
    </source>
</evidence>
<dbReference type="PROSITE" id="PS52050">
    <property type="entry name" value="WYL"/>
    <property type="match status" value="1"/>
</dbReference>
<dbReference type="Gene3D" id="1.10.10.10">
    <property type="entry name" value="Winged helix-like DNA-binding domain superfamily/Winged helix DNA-binding domain"/>
    <property type="match status" value="1"/>
</dbReference>
<protein>
    <submittedName>
        <fullName evidence="4">YafY family transcriptional regulator</fullName>
    </submittedName>
</protein>
<dbReference type="PANTHER" id="PTHR34580:SF1">
    <property type="entry name" value="PROTEIN PAFC"/>
    <property type="match status" value="1"/>
</dbReference>
<dbReference type="Pfam" id="PF13280">
    <property type="entry name" value="WYL"/>
    <property type="match status" value="1"/>
</dbReference>
<accession>A0ABS6K8M7</accession>
<feature type="domain" description="HTH deoR-type" evidence="3">
    <location>
        <begin position="2"/>
        <end position="60"/>
    </location>
</feature>
<dbReference type="Pfam" id="PF08279">
    <property type="entry name" value="HTH_11"/>
    <property type="match status" value="1"/>
</dbReference>
<dbReference type="InterPro" id="IPR057727">
    <property type="entry name" value="WCX_dom"/>
</dbReference>
<keyword evidence="5" id="KW-1185">Reference proteome</keyword>